<feature type="compositionally biased region" description="Polar residues" evidence="1">
    <location>
        <begin position="203"/>
        <end position="215"/>
    </location>
</feature>
<feature type="domain" description="C2" evidence="2">
    <location>
        <begin position="1"/>
        <end position="128"/>
    </location>
</feature>
<protein>
    <recommendedName>
        <fullName evidence="2">C2 domain-containing protein</fullName>
    </recommendedName>
</protein>
<name>A0AAD4LAD0_9AGAM</name>
<feature type="region of interest" description="Disordered" evidence="1">
    <location>
        <begin position="150"/>
        <end position="220"/>
    </location>
</feature>
<dbReference type="Pfam" id="PF00168">
    <property type="entry name" value="C2"/>
    <property type="match status" value="1"/>
</dbReference>
<dbReference type="InterPro" id="IPR000008">
    <property type="entry name" value="C2_dom"/>
</dbReference>
<organism evidence="3 4">
    <name type="scientific">Lactarius akahatsu</name>
    <dbReference type="NCBI Taxonomy" id="416441"/>
    <lineage>
        <taxon>Eukaryota</taxon>
        <taxon>Fungi</taxon>
        <taxon>Dikarya</taxon>
        <taxon>Basidiomycota</taxon>
        <taxon>Agaricomycotina</taxon>
        <taxon>Agaricomycetes</taxon>
        <taxon>Russulales</taxon>
        <taxon>Russulaceae</taxon>
        <taxon>Lactarius</taxon>
    </lineage>
</organism>
<dbReference type="InterPro" id="IPR035892">
    <property type="entry name" value="C2_domain_sf"/>
</dbReference>
<dbReference type="EMBL" id="JAKELL010000063">
    <property type="protein sequence ID" value="KAH8985470.1"/>
    <property type="molecule type" value="Genomic_DNA"/>
</dbReference>
<keyword evidence="4" id="KW-1185">Reference proteome</keyword>
<dbReference type="PROSITE" id="PS50004">
    <property type="entry name" value="C2"/>
    <property type="match status" value="1"/>
</dbReference>
<comment type="caution">
    <text evidence="3">The sequence shown here is derived from an EMBL/GenBank/DDBJ whole genome shotgun (WGS) entry which is preliminary data.</text>
</comment>
<reference evidence="3" key="1">
    <citation type="submission" date="2022-01" db="EMBL/GenBank/DDBJ databases">
        <title>Comparative genomics reveals a dynamic genome evolution in the ectomycorrhizal milk-cap (Lactarius) mushrooms.</title>
        <authorList>
            <consortium name="DOE Joint Genome Institute"/>
            <person name="Lebreton A."/>
            <person name="Tang N."/>
            <person name="Kuo A."/>
            <person name="LaButti K."/>
            <person name="Drula E."/>
            <person name="Barry K."/>
            <person name="Clum A."/>
            <person name="Lipzen A."/>
            <person name="Mousain D."/>
            <person name="Ng V."/>
            <person name="Wang R."/>
            <person name="Wang X."/>
            <person name="Dai Y."/>
            <person name="Henrissat B."/>
            <person name="Grigoriev I.V."/>
            <person name="Guerin-Laguette A."/>
            <person name="Yu F."/>
            <person name="Martin F.M."/>
        </authorList>
    </citation>
    <scope>NUCLEOTIDE SEQUENCE</scope>
    <source>
        <strain evidence="3">QP</strain>
    </source>
</reference>
<gene>
    <name evidence="3" type="ORF">EDB92DRAFT_1360334</name>
</gene>
<sequence>MDSTQIAGSQGSRSQPLSVEVTVLRARNVPQFKTTFGGKREYFVTITYGATTKKTKKQTKKRTKSAQIDGQIVAWDQRLDAFLVQPSSHIILRLYAKKSITSDILVGTHEMTLPVESQINISVTLGDGNEQTGRSTPPVELDLMITVSANGTSPNDPHIIPTEGDDTAPEDFPKLIMAPDSSGLDRSSAPGHLSNPPDHRPVESSTLMSQDQGETSDVEKPQIVRVDQVEEVIGRSNTWEGAVGRIKWVMDTLSPVVELHPIAQMAYRVLSVIPEELSKQYQRDKNVRELVKSMHDAFDFANDEDTLKTIKPQSNEAKILTQMLRDVSSCSDFIQSYIKDSQFSKRMAKSIGGGVEEKIQEL</sequence>
<evidence type="ECO:0000313" key="4">
    <source>
        <dbReference type="Proteomes" id="UP001201163"/>
    </source>
</evidence>
<dbReference type="Proteomes" id="UP001201163">
    <property type="component" value="Unassembled WGS sequence"/>
</dbReference>
<proteinExistence type="predicted"/>
<evidence type="ECO:0000313" key="3">
    <source>
        <dbReference type="EMBL" id="KAH8985470.1"/>
    </source>
</evidence>
<accession>A0AAD4LAD0</accession>
<evidence type="ECO:0000256" key="1">
    <source>
        <dbReference type="SAM" id="MobiDB-lite"/>
    </source>
</evidence>
<dbReference type="AlphaFoldDB" id="A0AAD4LAD0"/>
<evidence type="ECO:0000259" key="2">
    <source>
        <dbReference type="PROSITE" id="PS50004"/>
    </source>
</evidence>
<dbReference type="SUPFAM" id="SSF49562">
    <property type="entry name" value="C2 domain (Calcium/lipid-binding domain, CaLB)"/>
    <property type="match status" value="1"/>
</dbReference>
<dbReference type="Gene3D" id="2.60.40.150">
    <property type="entry name" value="C2 domain"/>
    <property type="match status" value="1"/>
</dbReference>